<evidence type="ECO:0000313" key="2">
    <source>
        <dbReference type="EMBL" id="MSS41777.1"/>
    </source>
</evidence>
<keyword evidence="1" id="KW-0472">Membrane</keyword>
<dbReference type="AlphaFoldDB" id="A0A844FBB4"/>
<protein>
    <submittedName>
        <fullName evidence="2">Uncharacterized protein</fullName>
    </submittedName>
</protein>
<comment type="caution">
    <text evidence="2">The sequence shown here is derived from an EMBL/GenBank/DDBJ whole genome shotgun (WGS) entry which is preliminary data.</text>
</comment>
<dbReference type="EMBL" id="VUMB01000050">
    <property type="protein sequence ID" value="MSS41777.1"/>
    <property type="molecule type" value="Genomic_DNA"/>
</dbReference>
<keyword evidence="1" id="KW-0812">Transmembrane</keyword>
<reference evidence="2 3" key="1">
    <citation type="submission" date="2019-08" db="EMBL/GenBank/DDBJ databases">
        <title>In-depth cultivation of the pig gut microbiome towards novel bacterial diversity and tailored functional studies.</title>
        <authorList>
            <person name="Wylensek D."/>
            <person name="Hitch T.C.A."/>
            <person name="Clavel T."/>
        </authorList>
    </citation>
    <scope>NUCLEOTIDE SEQUENCE [LARGE SCALE GENOMIC DNA]</scope>
    <source>
        <strain evidence="2 3">BL-389-WT-3D</strain>
    </source>
</reference>
<feature type="transmembrane region" description="Helical" evidence="1">
    <location>
        <begin position="7"/>
        <end position="24"/>
    </location>
</feature>
<feature type="transmembrane region" description="Helical" evidence="1">
    <location>
        <begin position="178"/>
        <end position="196"/>
    </location>
</feature>
<organism evidence="2 3">
    <name type="scientific">Clostridium scindens (strain JCM 10418 / VPI 12708)</name>
    <dbReference type="NCBI Taxonomy" id="29347"/>
    <lineage>
        <taxon>Bacteria</taxon>
        <taxon>Bacillati</taxon>
        <taxon>Bacillota</taxon>
        <taxon>Clostridia</taxon>
        <taxon>Lachnospirales</taxon>
        <taxon>Lachnospiraceae</taxon>
    </lineage>
</organism>
<dbReference type="Proteomes" id="UP000462363">
    <property type="component" value="Unassembled WGS sequence"/>
</dbReference>
<evidence type="ECO:0000313" key="3">
    <source>
        <dbReference type="Proteomes" id="UP000462363"/>
    </source>
</evidence>
<gene>
    <name evidence="2" type="ORF">FYJ37_15925</name>
</gene>
<keyword evidence="1" id="KW-1133">Transmembrane helix</keyword>
<evidence type="ECO:0000256" key="1">
    <source>
        <dbReference type="SAM" id="Phobius"/>
    </source>
</evidence>
<proteinExistence type="predicted"/>
<accession>A0A844FBB4</accession>
<dbReference type="RefSeq" id="WP_009248886.1">
    <property type="nucleotide sequence ID" value="NZ_CAJLHJ010000001.1"/>
</dbReference>
<sequence length="200" mass="22753">MKKKIQIIVGIVIIVIASFLYAHISKTHCIYDREIDTSDYKDVPLLDGITVSQSFKVTENTLDGVRIKCRVNGNPENVNVEYVLKEVDSGEELANGIVSGAAIKNSKFTDFEFSVVGNTNGKEYEFVIWAENGDEENNIVLCYEGMKETDTELKISEQIQEGTLILKTVTKRFDIETFVILLIFVLYIIVFLKFLYKLFK</sequence>
<name>A0A844FBB4_CLOSV</name>